<evidence type="ECO:0000256" key="1">
    <source>
        <dbReference type="ARBA" id="ARBA00022729"/>
    </source>
</evidence>
<comment type="caution">
    <text evidence="5">The sequence shown here is derived from an EMBL/GenBank/DDBJ whole genome shotgun (WGS) entry which is preliminary data.</text>
</comment>
<dbReference type="GO" id="GO:0003824">
    <property type="term" value="F:catalytic activity"/>
    <property type="evidence" value="ECO:0007669"/>
    <property type="project" value="InterPro"/>
</dbReference>
<dbReference type="Proteomes" id="UP001186944">
    <property type="component" value="Unassembled WGS sequence"/>
</dbReference>
<feature type="domain" description="UMOD/GP2/OIT3-like D8C" evidence="4">
    <location>
        <begin position="31"/>
        <end position="111"/>
    </location>
</feature>
<sequence>RSTLYTIKSTDPYLCDDNLKPGWYVFEGFKDMPTSCVQQYHCGTHAPIWMNGAYPSVHDGIVQREACINYGVPANPTKCCNNKIDIRVKNCGGYMVYDLKSTPSCAEAYCADLYPKLLNFPKLEIPEVVQNIVRFPCKIPYKTGIPDVGFEVTWTVDNQPLKDPTSGKLINTTLTGDSRTAYLDASKLQGNLGKDVRCMVSSFHPSSPQSKSKLVPSNAYWAGIRVSTGAIEVDESGAEKELTLESTLPIICNAINQNECKLTVELHQNLDPTDTSWTSCAVDLKPDPVTHIYKGTVKVKATRDFINEHYDKVHQISFDPITDFFHPTFVGYKVTPVTINFASGARIAIQAYVLRPHGTHERDGMLNVAVQAPTDDLKSAEGLCGNWDGKASTQFQGKNGHIYNSHQTSQFANTWLLSHKESLFYNLPKYESSLRPDHEYCACKKSTVDCRKGNGANNPSKNNQTQDSRSSVVSRRVKAEFVSFMEVSCPLLPDLLKQGAIYQEFNVSMTVDGITYSSELPFVVYDSHCLDCENANHCRNEMVHIIMKKSDDAPDIIAVTEVLPKNARYTVNKAELSLSGYEMFPGNFPTIGLRVVLLYVRNELKAVEVESGSEIKESIWVKINLKDNDKLLVGCVYKNPSSTEENHKLLNDMVRNINAEDIYSHILVAGDFNFPDINWTTWNSRDKQSIDFIESLRDGFLEQMIDKPTRFRINQTPSLLDLILVNDSNAIQSIDYLSPIGNSDHSVLRFLYKCYIDIESENTTKLNYFKE</sequence>
<accession>A0AA88YAL7</accession>
<dbReference type="Pfam" id="PF23283">
    <property type="entry name" value="D8C_UMOD"/>
    <property type="match status" value="1"/>
</dbReference>
<evidence type="ECO:0000259" key="3">
    <source>
        <dbReference type="Pfam" id="PF14529"/>
    </source>
</evidence>
<keyword evidence="1" id="KW-0732">Signal</keyword>
<proteinExistence type="predicted"/>
<evidence type="ECO:0000313" key="5">
    <source>
        <dbReference type="EMBL" id="KAK3101128.1"/>
    </source>
</evidence>
<dbReference type="SUPFAM" id="SSF56219">
    <property type="entry name" value="DNase I-like"/>
    <property type="match status" value="1"/>
</dbReference>
<evidence type="ECO:0000313" key="6">
    <source>
        <dbReference type="Proteomes" id="UP001186944"/>
    </source>
</evidence>
<dbReference type="GO" id="GO:0007508">
    <property type="term" value="P:larval heart development"/>
    <property type="evidence" value="ECO:0007669"/>
    <property type="project" value="TreeGrafter"/>
</dbReference>
<dbReference type="PANTHER" id="PTHR33395">
    <property type="entry name" value="TRANSCRIPTASE, PUTATIVE-RELATED-RELATED"/>
    <property type="match status" value="1"/>
</dbReference>
<gene>
    <name evidence="5" type="ORF">FSP39_001163</name>
</gene>
<dbReference type="InterPro" id="IPR036691">
    <property type="entry name" value="Endo/exonu/phosph_ase_sf"/>
</dbReference>
<name>A0AA88YAL7_PINIB</name>
<dbReference type="Gene3D" id="3.60.10.10">
    <property type="entry name" value="Endonuclease/exonuclease/phosphatase"/>
    <property type="match status" value="1"/>
</dbReference>
<evidence type="ECO:0008006" key="7">
    <source>
        <dbReference type="Google" id="ProtNLM"/>
    </source>
</evidence>
<keyword evidence="6" id="KW-1185">Reference proteome</keyword>
<dbReference type="InterPro" id="IPR057774">
    <property type="entry name" value="D8C_UMOD/GP2/OIT3-like"/>
</dbReference>
<dbReference type="GO" id="GO:0061343">
    <property type="term" value="P:cell adhesion involved in heart morphogenesis"/>
    <property type="evidence" value="ECO:0007669"/>
    <property type="project" value="TreeGrafter"/>
</dbReference>
<dbReference type="GO" id="GO:0031012">
    <property type="term" value="C:extracellular matrix"/>
    <property type="evidence" value="ECO:0007669"/>
    <property type="project" value="TreeGrafter"/>
</dbReference>
<dbReference type="AlphaFoldDB" id="A0AA88YAL7"/>
<evidence type="ECO:0000256" key="2">
    <source>
        <dbReference type="ARBA" id="ARBA00023157"/>
    </source>
</evidence>
<feature type="non-terminal residue" evidence="5">
    <location>
        <position position="1"/>
    </location>
</feature>
<protein>
    <recommendedName>
        <fullName evidence="7">Endonuclease/exonuclease/phosphatase domain-containing protein</fullName>
    </recommendedName>
</protein>
<organism evidence="5 6">
    <name type="scientific">Pinctada imbricata</name>
    <name type="common">Atlantic pearl-oyster</name>
    <name type="synonym">Pinctada martensii</name>
    <dbReference type="NCBI Taxonomy" id="66713"/>
    <lineage>
        <taxon>Eukaryota</taxon>
        <taxon>Metazoa</taxon>
        <taxon>Spiralia</taxon>
        <taxon>Lophotrochozoa</taxon>
        <taxon>Mollusca</taxon>
        <taxon>Bivalvia</taxon>
        <taxon>Autobranchia</taxon>
        <taxon>Pteriomorphia</taxon>
        <taxon>Pterioida</taxon>
        <taxon>Pterioidea</taxon>
        <taxon>Pteriidae</taxon>
        <taxon>Pinctada</taxon>
    </lineage>
</organism>
<reference evidence="5" key="1">
    <citation type="submission" date="2019-08" db="EMBL/GenBank/DDBJ databases">
        <title>The improved chromosome-level genome for the pearl oyster Pinctada fucata martensii using PacBio sequencing and Hi-C.</title>
        <authorList>
            <person name="Zheng Z."/>
        </authorList>
    </citation>
    <scope>NUCLEOTIDE SEQUENCE</scope>
    <source>
        <strain evidence="5">ZZ-2019</strain>
        <tissue evidence="5">Adductor muscle</tissue>
    </source>
</reference>
<dbReference type="PANTHER" id="PTHR33395:SF22">
    <property type="entry name" value="REVERSE TRANSCRIPTASE DOMAIN-CONTAINING PROTEIN"/>
    <property type="match status" value="1"/>
</dbReference>
<evidence type="ECO:0000259" key="4">
    <source>
        <dbReference type="Pfam" id="PF23283"/>
    </source>
</evidence>
<dbReference type="EMBL" id="VSWD01000005">
    <property type="protein sequence ID" value="KAK3101128.1"/>
    <property type="molecule type" value="Genomic_DNA"/>
</dbReference>
<dbReference type="InterPro" id="IPR005135">
    <property type="entry name" value="Endo/exonuclease/phosphatase"/>
</dbReference>
<keyword evidence="2" id="KW-1015">Disulfide bond</keyword>
<feature type="domain" description="Endonuclease/exonuclease/phosphatase" evidence="3">
    <location>
        <begin position="633"/>
        <end position="747"/>
    </location>
</feature>
<dbReference type="Pfam" id="PF14529">
    <property type="entry name" value="Exo_endo_phos_2"/>
    <property type="match status" value="1"/>
</dbReference>